<feature type="compositionally biased region" description="Polar residues" evidence="1">
    <location>
        <begin position="273"/>
        <end position="282"/>
    </location>
</feature>
<sequence>MSDFFAGLLDRSLGQGAVLQRRQASRYESVAVRSSPDISLPALQDSALHEWPGGPLPDAAPASRFGDHPGRHLPNVGDRQPLARPRDAGDESELLQRSSESSLDVPAGAVGLDHRAERGGKLPLASRPPHANAGEVRIAAAIDARIQTPSAAVAATRAGVAALTDDPVATPIRRTPLSAPPLKQVDAMAIAGAKPAEEGVSPPPTRTKQRMAVHPGAAPPAVPPRPNLQPLFPPLPKPLAAGPRLPAAPLAPPPPATIHINIGRIEIKASATPARTTQSTQPAAPRLSLEAYLKTRNGGRR</sequence>
<name>A0A516SLH0_9NEIS</name>
<dbReference type="Proteomes" id="UP000317550">
    <property type="component" value="Chromosome"/>
</dbReference>
<evidence type="ECO:0000256" key="1">
    <source>
        <dbReference type="SAM" id="MobiDB-lite"/>
    </source>
</evidence>
<reference evidence="3" key="1">
    <citation type="submission" date="2019-07" db="EMBL/GenBank/DDBJ databases">
        <title>Chitinimonas sp. nov., isolated from Ny-Alesund, arctica soil.</title>
        <authorList>
            <person name="Xu Q."/>
            <person name="Peng F."/>
        </authorList>
    </citation>
    <scope>NUCLEOTIDE SEQUENCE [LARGE SCALE GENOMIC DNA]</scope>
    <source>
        <strain evidence="3">R3-44</strain>
    </source>
</reference>
<organism evidence="2 3">
    <name type="scientific">Chitinimonas arctica</name>
    <dbReference type="NCBI Taxonomy" id="2594795"/>
    <lineage>
        <taxon>Bacteria</taxon>
        <taxon>Pseudomonadati</taxon>
        <taxon>Pseudomonadota</taxon>
        <taxon>Betaproteobacteria</taxon>
        <taxon>Neisseriales</taxon>
        <taxon>Chitinibacteraceae</taxon>
        <taxon>Chitinimonas</taxon>
    </lineage>
</organism>
<feature type="region of interest" description="Disordered" evidence="1">
    <location>
        <begin position="194"/>
        <end position="252"/>
    </location>
</feature>
<accession>A0A516SLH0</accession>
<feature type="region of interest" description="Disordered" evidence="1">
    <location>
        <begin position="47"/>
        <end position="129"/>
    </location>
</feature>
<feature type="compositionally biased region" description="Low complexity" evidence="1">
    <location>
        <begin position="238"/>
        <end position="248"/>
    </location>
</feature>
<protein>
    <submittedName>
        <fullName evidence="2">Uncharacterized protein</fullName>
    </submittedName>
</protein>
<feature type="compositionally biased region" description="Pro residues" evidence="1">
    <location>
        <begin position="217"/>
        <end position="237"/>
    </location>
</feature>
<dbReference type="AlphaFoldDB" id="A0A516SLH0"/>
<evidence type="ECO:0000313" key="3">
    <source>
        <dbReference type="Proteomes" id="UP000317550"/>
    </source>
</evidence>
<gene>
    <name evidence="2" type="ORF">FNU76_23130</name>
</gene>
<dbReference type="KEGG" id="cari:FNU76_23130"/>
<dbReference type="EMBL" id="CP041730">
    <property type="protein sequence ID" value="QDQ29006.1"/>
    <property type="molecule type" value="Genomic_DNA"/>
</dbReference>
<keyword evidence="3" id="KW-1185">Reference proteome</keyword>
<proteinExistence type="predicted"/>
<evidence type="ECO:0000313" key="2">
    <source>
        <dbReference type="EMBL" id="QDQ29006.1"/>
    </source>
</evidence>
<dbReference type="RefSeq" id="WP_144280388.1">
    <property type="nucleotide sequence ID" value="NZ_CP041730.1"/>
</dbReference>
<feature type="region of interest" description="Disordered" evidence="1">
    <location>
        <begin position="269"/>
        <end position="301"/>
    </location>
</feature>